<name>A0ABR2TV15_9ROSI</name>
<dbReference type="EMBL" id="JBBPBN010000004">
    <property type="protein sequence ID" value="KAK9041262.1"/>
    <property type="molecule type" value="Genomic_DNA"/>
</dbReference>
<reference evidence="1 2" key="1">
    <citation type="journal article" date="2024" name="G3 (Bethesda)">
        <title>Genome assembly of Hibiscus sabdariffa L. provides insights into metabolisms of medicinal natural products.</title>
        <authorList>
            <person name="Kim T."/>
        </authorList>
    </citation>
    <scope>NUCLEOTIDE SEQUENCE [LARGE SCALE GENOMIC DNA]</scope>
    <source>
        <strain evidence="1">TK-2024</strain>
        <tissue evidence="1">Old leaves</tissue>
    </source>
</reference>
<proteinExistence type="predicted"/>
<accession>A0ABR2TV15</accession>
<sequence length="93" mass="10486">MFGSIIWTLRLLRNKSLSSPEMIEIEGTIQRSTRLKEEAPRAFATNSIVRSGFRDQVGTNVIWKTSPIDWVKINTDAARNSNMSLATCGRSWA</sequence>
<dbReference type="Proteomes" id="UP001396334">
    <property type="component" value="Unassembled WGS sequence"/>
</dbReference>
<keyword evidence="2" id="KW-1185">Reference proteome</keyword>
<protein>
    <submittedName>
        <fullName evidence="1">Uncharacterized protein</fullName>
    </submittedName>
</protein>
<gene>
    <name evidence="1" type="ORF">V6N11_016371</name>
</gene>
<organism evidence="1 2">
    <name type="scientific">Hibiscus sabdariffa</name>
    <name type="common">roselle</name>
    <dbReference type="NCBI Taxonomy" id="183260"/>
    <lineage>
        <taxon>Eukaryota</taxon>
        <taxon>Viridiplantae</taxon>
        <taxon>Streptophyta</taxon>
        <taxon>Embryophyta</taxon>
        <taxon>Tracheophyta</taxon>
        <taxon>Spermatophyta</taxon>
        <taxon>Magnoliopsida</taxon>
        <taxon>eudicotyledons</taxon>
        <taxon>Gunneridae</taxon>
        <taxon>Pentapetalae</taxon>
        <taxon>rosids</taxon>
        <taxon>malvids</taxon>
        <taxon>Malvales</taxon>
        <taxon>Malvaceae</taxon>
        <taxon>Malvoideae</taxon>
        <taxon>Hibiscus</taxon>
    </lineage>
</organism>
<evidence type="ECO:0000313" key="2">
    <source>
        <dbReference type="Proteomes" id="UP001396334"/>
    </source>
</evidence>
<comment type="caution">
    <text evidence="1">The sequence shown here is derived from an EMBL/GenBank/DDBJ whole genome shotgun (WGS) entry which is preliminary data.</text>
</comment>
<evidence type="ECO:0000313" key="1">
    <source>
        <dbReference type="EMBL" id="KAK9041262.1"/>
    </source>
</evidence>